<evidence type="ECO:0000313" key="1">
    <source>
        <dbReference type="EMBL" id="KAF5745022.1"/>
    </source>
</evidence>
<dbReference type="PANTHER" id="PTHR37383">
    <property type="entry name" value="OS01G0694200 PROTEIN"/>
    <property type="match status" value="1"/>
</dbReference>
<comment type="caution">
    <text evidence="1">The sequence shown here is derived from an EMBL/GenBank/DDBJ whole genome shotgun (WGS) entry which is preliminary data.</text>
</comment>
<gene>
    <name evidence="1" type="ORF">HS088_TW07G00603</name>
</gene>
<accession>A0A7J7DFC4</accession>
<dbReference type="AlphaFoldDB" id="A0A7J7DFC4"/>
<organism evidence="1 2">
    <name type="scientific">Tripterygium wilfordii</name>
    <name type="common">Thunder God vine</name>
    <dbReference type="NCBI Taxonomy" id="458696"/>
    <lineage>
        <taxon>Eukaryota</taxon>
        <taxon>Viridiplantae</taxon>
        <taxon>Streptophyta</taxon>
        <taxon>Embryophyta</taxon>
        <taxon>Tracheophyta</taxon>
        <taxon>Spermatophyta</taxon>
        <taxon>Magnoliopsida</taxon>
        <taxon>eudicotyledons</taxon>
        <taxon>Gunneridae</taxon>
        <taxon>Pentapetalae</taxon>
        <taxon>rosids</taxon>
        <taxon>fabids</taxon>
        <taxon>Celastrales</taxon>
        <taxon>Celastraceae</taxon>
        <taxon>Tripterygium</taxon>
    </lineage>
</organism>
<proteinExistence type="predicted"/>
<keyword evidence="2" id="KW-1185">Reference proteome</keyword>
<sequence length="462" mass="50914">MSLQSIQPPHQPNQQWWLFKLPSLASQTLLSPPQHQFNSTPILCPLLSSTLIPPSLSIPLSLTSFPSPSPQTLIAPTSSSSSFLRLQSSNPNTTPRVLFIVAGPHRGGSQILLRFYVVHEGKSLFSRAQVVCTQKGVSFEPRLGVLLDLNHGLSVKLAGGVNYFALCLNSSPKVLVFGVKMVGGDEIGVKLMRCAVIECCTHVWSMSVSFGFLILGEDNGVRVFNLRALAKGKAKKVKCSISNVSENHCLNGRQDDDRGSRSLNGASEIPCNDSLDGKINKHCAAEQRSIGFPQKSNELGACFITFTRKEVGNMQSMRASAKAVSVQALFSKKFLVLDSTGDLHVLCLANPALGSNLYLNSHMRQLPHAFKVQKLAILPDISSRTQTIWVSDLYHSVHVLAVSDIEPSLHKTDASKCKEKLMQISGCMILYLMLQLLEYNNFQCVSVSYVYIYWRIKRERIV</sequence>
<dbReference type="InParanoid" id="A0A7J7DFC4"/>
<name>A0A7J7DFC4_TRIWF</name>
<reference evidence="1 2" key="1">
    <citation type="journal article" date="2020" name="Nat. Commun.">
        <title>Genome of Tripterygium wilfordii and identification of cytochrome P450 involved in triptolide biosynthesis.</title>
        <authorList>
            <person name="Tu L."/>
            <person name="Su P."/>
            <person name="Zhang Z."/>
            <person name="Gao L."/>
            <person name="Wang J."/>
            <person name="Hu T."/>
            <person name="Zhou J."/>
            <person name="Zhang Y."/>
            <person name="Zhao Y."/>
            <person name="Liu Y."/>
            <person name="Song Y."/>
            <person name="Tong Y."/>
            <person name="Lu Y."/>
            <person name="Yang J."/>
            <person name="Xu C."/>
            <person name="Jia M."/>
            <person name="Peters R.J."/>
            <person name="Huang L."/>
            <person name="Gao W."/>
        </authorList>
    </citation>
    <scope>NUCLEOTIDE SEQUENCE [LARGE SCALE GENOMIC DNA]</scope>
    <source>
        <strain evidence="2">cv. XIE 37</strain>
        <tissue evidence="1">Leaf</tissue>
    </source>
</reference>
<dbReference type="EMBL" id="JAAARO010000007">
    <property type="protein sequence ID" value="KAF5745022.1"/>
    <property type="molecule type" value="Genomic_DNA"/>
</dbReference>
<dbReference type="Proteomes" id="UP000593562">
    <property type="component" value="Unassembled WGS sequence"/>
</dbReference>
<evidence type="ECO:0000313" key="2">
    <source>
        <dbReference type="Proteomes" id="UP000593562"/>
    </source>
</evidence>
<protein>
    <submittedName>
        <fullName evidence="1">Uncharacterized protein</fullName>
    </submittedName>
</protein>
<dbReference type="PANTHER" id="PTHR37383:SF1">
    <property type="entry name" value="OS01G0694200 PROTEIN"/>
    <property type="match status" value="1"/>
</dbReference>